<feature type="compositionally biased region" description="Polar residues" evidence="1">
    <location>
        <begin position="41"/>
        <end position="52"/>
    </location>
</feature>
<protein>
    <submittedName>
        <fullName evidence="2">Uu.00g146670.m01.CDS01</fullName>
    </submittedName>
</protein>
<evidence type="ECO:0000313" key="3">
    <source>
        <dbReference type="Proteomes" id="UP001295740"/>
    </source>
</evidence>
<organism evidence="2 3">
    <name type="scientific">Anthostomella pinea</name>
    <dbReference type="NCBI Taxonomy" id="933095"/>
    <lineage>
        <taxon>Eukaryota</taxon>
        <taxon>Fungi</taxon>
        <taxon>Dikarya</taxon>
        <taxon>Ascomycota</taxon>
        <taxon>Pezizomycotina</taxon>
        <taxon>Sordariomycetes</taxon>
        <taxon>Xylariomycetidae</taxon>
        <taxon>Xylariales</taxon>
        <taxon>Xylariaceae</taxon>
        <taxon>Anthostomella</taxon>
    </lineage>
</organism>
<accession>A0AAI8VR86</accession>
<evidence type="ECO:0000256" key="1">
    <source>
        <dbReference type="SAM" id="MobiDB-lite"/>
    </source>
</evidence>
<dbReference type="EMBL" id="CAUWAG010000012">
    <property type="protein sequence ID" value="CAJ2509641.1"/>
    <property type="molecule type" value="Genomic_DNA"/>
</dbReference>
<evidence type="ECO:0000313" key="2">
    <source>
        <dbReference type="EMBL" id="CAJ2509641.1"/>
    </source>
</evidence>
<dbReference type="Proteomes" id="UP001295740">
    <property type="component" value="Unassembled WGS sequence"/>
</dbReference>
<comment type="caution">
    <text evidence="2">The sequence shown here is derived from an EMBL/GenBank/DDBJ whole genome shotgun (WGS) entry which is preliminary data.</text>
</comment>
<feature type="region of interest" description="Disordered" evidence="1">
    <location>
        <begin position="1"/>
        <end position="52"/>
    </location>
</feature>
<dbReference type="AlphaFoldDB" id="A0AAI8VR86"/>
<sequence length="52" mass="5422">MGHPESKPGTPTAEDTEEVNNNEGGLSILIDRDDPLAEGVTVSSQDAGVSQR</sequence>
<proteinExistence type="predicted"/>
<reference evidence="2" key="1">
    <citation type="submission" date="2023-10" db="EMBL/GenBank/DDBJ databases">
        <authorList>
            <person name="Hackl T."/>
        </authorList>
    </citation>
    <scope>NUCLEOTIDE SEQUENCE</scope>
</reference>
<name>A0AAI8VR86_9PEZI</name>
<keyword evidence="3" id="KW-1185">Reference proteome</keyword>
<gene>
    <name evidence="2" type="ORF">KHLLAP_LOCUS10109</name>
</gene>